<evidence type="ECO:0000313" key="1">
    <source>
        <dbReference type="EMBL" id="SFA39401.1"/>
    </source>
</evidence>
<gene>
    <name evidence="1" type="ORF">SAMN04488511_101432</name>
</gene>
<dbReference type="Proteomes" id="UP000198836">
    <property type="component" value="Unassembled WGS sequence"/>
</dbReference>
<dbReference type="AlphaFoldDB" id="A0A1I0SIP7"/>
<protein>
    <submittedName>
        <fullName evidence="1">Uncharacterized protein</fullName>
    </submittedName>
</protein>
<accession>A0A1I0SIP7</accession>
<reference evidence="2" key="1">
    <citation type="submission" date="2016-10" db="EMBL/GenBank/DDBJ databases">
        <authorList>
            <person name="Varghese N."/>
            <person name="Submissions S."/>
        </authorList>
    </citation>
    <scope>NUCLEOTIDE SEQUENCE [LARGE SCALE GENOMIC DNA]</scope>
    <source>
        <strain evidence="2">DSM 18130</strain>
    </source>
</reference>
<evidence type="ECO:0000313" key="2">
    <source>
        <dbReference type="Proteomes" id="UP000198836"/>
    </source>
</evidence>
<sequence>MRLISCVALLMVIPATGLLINSNKFNDKKTPAIPVHKQVAIDSAQSHWFDRADAVAKFDLTPFVSSTDYRLSFFKPVNPSSPSFFSTTK</sequence>
<proteinExistence type="predicted"/>
<name>A0A1I0SIP7_9SPHI</name>
<organism evidence="1 2">
    <name type="scientific">Pedobacter suwonensis</name>
    <dbReference type="NCBI Taxonomy" id="332999"/>
    <lineage>
        <taxon>Bacteria</taxon>
        <taxon>Pseudomonadati</taxon>
        <taxon>Bacteroidota</taxon>
        <taxon>Sphingobacteriia</taxon>
        <taxon>Sphingobacteriales</taxon>
        <taxon>Sphingobacteriaceae</taxon>
        <taxon>Pedobacter</taxon>
    </lineage>
</organism>
<keyword evidence="2" id="KW-1185">Reference proteome</keyword>
<dbReference type="EMBL" id="FOJM01000001">
    <property type="protein sequence ID" value="SFA39401.1"/>
    <property type="molecule type" value="Genomic_DNA"/>
</dbReference>